<feature type="transmembrane region" description="Helical" evidence="1">
    <location>
        <begin position="66"/>
        <end position="89"/>
    </location>
</feature>
<sequence length="93" mass="10736">MEEFKEFLKSRRIALIISVIYVGLGTTAVCSVYGSDFLYGEWAGYVLLITAPVTFISFFYRFVDANIFPVLVIQFIMFIITFLILSLFIKKKK</sequence>
<feature type="transmembrane region" description="Helical" evidence="1">
    <location>
        <begin position="42"/>
        <end position="60"/>
    </location>
</feature>
<keyword evidence="1" id="KW-1133">Transmembrane helix</keyword>
<evidence type="ECO:0000313" key="2">
    <source>
        <dbReference type="EMBL" id="REC54893.1"/>
    </source>
</evidence>
<feature type="transmembrane region" description="Helical" evidence="1">
    <location>
        <begin position="12"/>
        <end position="35"/>
    </location>
</feature>
<keyword evidence="3" id="KW-1185">Reference proteome</keyword>
<protein>
    <submittedName>
        <fullName evidence="2">Uncharacterized protein</fullName>
    </submittedName>
</protein>
<dbReference type="Proteomes" id="UP000256512">
    <property type="component" value="Unassembled WGS sequence"/>
</dbReference>
<reference evidence="2 3" key="1">
    <citation type="journal article" date="2006" name="Int. J. Syst. Evol. Microbiol.">
        <title>Chryseobacterium piscium sp. nov., isolated from fish of the South Atlantic Ocean off South Africa.</title>
        <authorList>
            <person name="de Beer H."/>
            <person name="Hugo C.J."/>
            <person name="Jooste P.J."/>
            <person name="Vancanneyt M."/>
            <person name="Coenye T."/>
            <person name="Vandamme P."/>
        </authorList>
    </citation>
    <scope>NUCLEOTIDE SEQUENCE [LARGE SCALE GENOMIC DNA]</scope>
    <source>
        <strain evidence="2 3">CCUG 51923</strain>
    </source>
</reference>
<comment type="caution">
    <text evidence="2">The sequence shown here is derived from an EMBL/GenBank/DDBJ whole genome shotgun (WGS) entry which is preliminary data.</text>
</comment>
<dbReference type="AlphaFoldDB" id="A0A3D9BMZ0"/>
<name>A0A3D9BMZ0_9FLAO</name>
<keyword evidence="1" id="KW-0812">Transmembrane</keyword>
<accession>A0A3D9BMZ0</accession>
<dbReference type="RefSeq" id="WP_115949852.1">
    <property type="nucleotide sequence ID" value="NZ_QNVS01000018.1"/>
</dbReference>
<organism evidence="2 3">
    <name type="scientific">Chryseobacterium piscium</name>
    <dbReference type="NCBI Taxonomy" id="333702"/>
    <lineage>
        <taxon>Bacteria</taxon>
        <taxon>Pseudomonadati</taxon>
        <taxon>Bacteroidota</taxon>
        <taxon>Flavobacteriia</taxon>
        <taxon>Flavobacteriales</taxon>
        <taxon>Weeksellaceae</taxon>
        <taxon>Chryseobacterium group</taxon>
        <taxon>Chryseobacterium</taxon>
    </lineage>
</organism>
<dbReference type="EMBL" id="QNVS01000018">
    <property type="protein sequence ID" value="REC54893.1"/>
    <property type="molecule type" value="Genomic_DNA"/>
</dbReference>
<proteinExistence type="predicted"/>
<keyword evidence="1" id="KW-0472">Membrane</keyword>
<gene>
    <name evidence="2" type="ORF">DRF62_07995</name>
</gene>
<evidence type="ECO:0000256" key="1">
    <source>
        <dbReference type="SAM" id="Phobius"/>
    </source>
</evidence>
<evidence type="ECO:0000313" key="3">
    <source>
        <dbReference type="Proteomes" id="UP000256512"/>
    </source>
</evidence>